<dbReference type="Proteomes" id="UP001057375">
    <property type="component" value="Unassembled WGS sequence"/>
</dbReference>
<keyword evidence="1" id="KW-0175">Coiled coil</keyword>
<comment type="caution">
    <text evidence="3">The sequence shown here is derived from an EMBL/GenBank/DDBJ whole genome shotgun (WGS) entry which is preliminary data.</text>
</comment>
<gene>
    <name evidence="3" type="ORF">ADUPG1_007696</name>
</gene>
<protein>
    <submittedName>
        <fullName evidence="3">Uncharacterized protein</fullName>
    </submittedName>
</protein>
<feature type="region of interest" description="Disordered" evidence="2">
    <location>
        <begin position="462"/>
        <end position="483"/>
    </location>
</feature>
<dbReference type="EMBL" id="BQXS01010796">
    <property type="protein sequence ID" value="GKT34327.1"/>
    <property type="molecule type" value="Genomic_DNA"/>
</dbReference>
<evidence type="ECO:0000256" key="1">
    <source>
        <dbReference type="SAM" id="Coils"/>
    </source>
</evidence>
<feature type="coiled-coil region" evidence="1">
    <location>
        <begin position="32"/>
        <end position="147"/>
    </location>
</feature>
<reference evidence="3" key="1">
    <citation type="submission" date="2022-03" db="EMBL/GenBank/DDBJ databases">
        <title>Draft genome sequence of Aduncisulcus paluster, a free-living microaerophilic Fornicata.</title>
        <authorList>
            <person name="Yuyama I."/>
            <person name="Kume K."/>
            <person name="Tamura T."/>
            <person name="Inagaki Y."/>
            <person name="Hashimoto T."/>
        </authorList>
    </citation>
    <scope>NUCLEOTIDE SEQUENCE</scope>
    <source>
        <strain evidence="3">NY0171</strain>
    </source>
</reference>
<organism evidence="3 4">
    <name type="scientific">Aduncisulcus paluster</name>
    <dbReference type="NCBI Taxonomy" id="2918883"/>
    <lineage>
        <taxon>Eukaryota</taxon>
        <taxon>Metamonada</taxon>
        <taxon>Carpediemonas-like organisms</taxon>
        <taxon>Aduncisulcus</taxon>
    </lineage>
</organism>
<name>A0ABQ5KP85_9EUKA</name>
<evidence type="ECO:0000313" key="3">
    <source>
        <dbReference type="EMBL" id="GKT34327.1"/>
    </source>
</evidence>
<keyword evidence="4" id="KW-1185">Reference proteome</keyword>
<feature type="region of interest" description="Disordered" evidence="2">
    <location>
        <begin position="164"/>
        <end position="199"/>
    </location>
</feature>
<proteinExistence type="predicted"/>
<evidence type="ECO:0000256" key="2">
    <source>
        <dbReference type="SAM" id="MobiDB-lite"/>
    </source>
</evidence>
<feature type="region of interest" description="Disordered" evidence="2">
    <location>
        <begin position="615"/>
        <end position="643"/>
    </location>
</feature>
<feature type="coiled-coil region" evidence="1">
    <location>
        <begin position="288"/>
        <end position="315"/>
    </location>
</feature>
<sequence>MTEMKALHLDELKKAGGTYVGRERDRKHLLEVDSLKKQLERAQTSCSEAISERDHLRVKVGSQIQDIISLKTVIHKLESDLARCKREIVSQGAKLSQAREERTIAISERENLVKKFESEKETWFAEVRELREQLRKKSQTLMQLTRNSVVVDARKRLTAAAQDRTGALEASLSGRHESVASRTSSVQPEPLPHGDDFRRSTVVSNMTTGAESDLLSLTRTQTHSHSHMMAVGSARGSSFHGSARGSSFFDEHIGMSVVTKTCMELYERLIKKTLEGKEDVNAGLLNFANELAAEQERLTARLDAHKTTIERLKAEAAGDLSSGRRFSRQLETKVHDLSSAVINLSKKLNLITYSLKLAFDAALQLGELVGAFRSSEVQQLKLGKFKGAQSGVTGGSKMAQLLEGILGNKGPSLIRPELRPDNISILFGLLEQQLAEVIQLIPKADLLALKIPVQHLKAKEIKEREKISSSSKDGTDMSGSDLNNPLVLGKVSPSLPAGHPYSSSLRGGKTATKQSVVSRLCSSISQIEAHGFYDTPGRAPLRESYIASQAKHLHLSGMSGYDQDESSSSEEVNPVLLKTQKVMDEGQCYTGMSFKKEESRQRKVGFQLKERVDIDLESEDDHDETFPGADSMLRPLSRAELEK</sequence>
<accession>A0ABQ5KP85</accession>
<evidence type="ECO:0000313" key="4">
    <source>
        <dbReference type="Proteomes" id="UP001057375"/>
    </source>
</evidence>